<comment type="caution">
    <text evidence="2">The sequence shown here is derived from an EMBL/GenBank/DDBJ whole genome shotgun (WGS) entry which is preliminary data.</text>
</comment>
<evidence type="ECO:0000259" key="1">
    <source>
        <dbReference type="PROSITE" id="PS51464"/>
    </source>
</evidence>
<dbReference type="Pfam" id="PF13580">
    <property type="entry name" value="SIS_2"/>
    <property type="match status" value="1"/>
</dbReference>
<feature type="domain" description="SIS" evidence="1">
    <location>
        <begin position="31"/>
        <end position="185"/>
    </location>
</feature>
<gene>
    <name evidence="2" type="ORF">ACFQ3T_36535</name>
</gene>
<dbReference type="EMBL" id="JBHTLK010000475">
    <property type="protein sequence ID" value="MFD1152677.1"/>
    <property type="molecule type" value="Genomic_DNA"/>
</dbReference>
<sequence>MTVESHLNGLAQTLAGLRTQAPRLTRWGGVLARRLSDGGRLLAAGNGGSAAEAQHLTAELVGRFRDDRRPFSAIALCAESSSVTAIGNDYGYDQVFARQVTAHARPQDVVVLLTTSGRSPNLLEAAKAARAAGAHVWAMTGPTPNPLAEVVDEVLSLPGEPANVQEAQLVAVHALCAAFEAALPAAERRVS</sequence>
<evidence type="ECO:0000313" key="3">
    <source>
        <dbReference type="Proteomes" id="UP001597168"/>
    </source>
</evidence>
<dbReference type="InterPro" id="IPR001347">
    <property type="entry name" value="SIS_dom"/>
</dbReference>
<evidence type="ECO:0000313" key="2">
    <source>
        <dbReference type="EMBL" id="MFD1152677.1"/>
    </source>
</evidence>
<dbReference type="InterPro" id="IPR046348">
    <property type="entry name" value="SIS_dom_sf"/>
</dbReference>
<dbReference type="PANTHER" id="PTHR30390">
    <property type="entry name" value="SEDOHEPTULOSE 7-PHOSPHATE ISOMERASE / DNAA INITIATOR-ASSOCIATING FACTOR FOR REPLICATION INITIATION"/>
    <property type="match status" value="1"/>
</dbReference>
<dbReference type="CDD" id="cd05006">
    <property type="entry name" value="SIS_GmhA"/>
    <property type="match status" value="1"/>
</dbReference>
<dbReference type="PANTHER" id="PTHR30390:SF6">
    <property type="entry name" value="DNAA INITIATOR-ASSOCIATING PROTEIN DIAA"/>
    <property type="match status" value="1"/>
</dbReference>
<dbReference type="PROSITE" id="PS51464">
    <property type="entry name" value="SIS"/>
    <property type="match status" value="1"/>
</dbReference>
<reference evidence="3" key="1">
    <citation type="journal article" date="2019" name="Int. J. Syst. Evol. Microbiol.">
        <title>The Global Catalogue of Microorganisms (GCM) 10K type strain sequencing project: providing services to taxonomists for standard genome sequencing and annotation.</title>
        <authorList>
            <consortium name="The Broad Institute Genomics Platform"/>
            <consortium name="The Broad Institute Genome Sequencing Center for Infectious Disease"/>
            <person name="Wu L."/>
            <person name="Ma J."/>
        </authorList>
    </citation>
    <scope>NUCLEOTIDE SEQUENCE [LARGE SCALE GENOMIC DNA]</scope>
    <source>
        <strain evidence="3">CCUG 60214</strain>
    </source>
</reference>
<name>A0ABW3R6N5_9PSEU</name>
<organism evidence="2 3">
    <name type="scientific">Saccharothrix hoggarensis</name>
    <dbReference type="NCBI Taxonomy" id="913853"/>
    <lineage>
        <taxon>Bacteria</taxon>
        <taxon>Bacillati</taxon>
        <taxon>Actinomycetota</taxon>
        <taxon>Actinomycetes</taxon>
        <taxon>Pseudonocardiales</taxon>
        <taxon>Pseudonocardiaceae</taxon>
        <taxon>Saccharothrix</taxon>
    </lineage>
</organism>
<dbReference type="SUPFAM" id="SSF53697">
    <property type="entry name" value="SIS domain"/>
    <property type="match status" value="1"/>
</dbReference>
<dbReference type="InterPro" id="IPR035461">
    <property type="entry name" value="GmhA/DiaA"/>
</dbReference>
<dbReference type="Proteomes" id="UP001597168">
    <property type="component" value="Unassembled WGS sequence"/>
</dbReference>
<keyword evidence="3" id="KW-1185">Reference proteome</keyword>
<dbReference type="Gene3D" id="3.40.50.10490">
    <property type="entry name" value="Glucose-6-phosphate isomerase like protein, domain 1"/>
    <property type="match status" value="1"/>
</dbReference>
<accession>A0ABW3R6N5</accession>
<protein>
    <submittedName>
        <fullName evidence="2">SIS domain-containing protein</fullName>
    </submittedName>
</protein>
<dbReference type="InterPro" id="IPR050099">
    <property type="entry name" value="SIS_GmhA/DiaA_subfam"/>
</dbReference>
<dbReference type="RefSeq" id="WP_380730737.1">
    <property type="nucleotide sequence ID" value="NZ_JBHTLK010000475.1"/>
</dbReference>
<proteinExistence type="predicted"/>